<gene>
    <name evidence="2" type="ORF">BJ875DRAFT_437866</name>
</gene>
<sequence>MTRAIMAQYFIEVEHHRSGLKKGKPCPVPQKPVFNQILPWDTTDANDQSTFEAPEHLLYKKTPGSTGKGKNSQKVEPRSVAHSSKINVEVIKSKGLLREADTKHGRRSGSPISMPAKKRQTVDVCSSKEWRYIDDDEDPPELVTRGSVSSGAKGSIPTSKVNAARSISTEARSAQNPIDIESQSRIQRANPPPVDVSDISNPTIASATVEKKPAPRSPLEKARAAGETLYKDENGTLRSRDQLAMATQVLSDAEDSDPGFGDVHPGEEPARGAIILEVVGWKTLPAREFS</sequence>
<feature type="compositionally biased region" description="Polar residues" evidence="1">
    <location>
        <begin position="63"/>
        <end position="72"/>
    </location>
</feature>
<comment type="caution">
    <text evidence="2">The sequence shown here is derived from an EMBL/GenBank/DDBJ whole genome shotgun (WGS) entry which is preliminary data.</text>
</comment>
<evidence type="ECO:0000256" key="1">
    <source>
        <dbReference type="SAM" id="MobiDB-lite"/>
    </source>
</evidence>
<dbReference type="Proteomes" id="UP000824998">
    <property type="component" value="Unassembled WGS sequence"/>
</dbReference>
<feature type="compositionally biased region" description="Polar residues" evidence="1">
    <location>
        <begin position="146"/>
        <end position="187"/>
    </location>
</feature>
<reference evidence="2" key="1">
    <citation type="journal article" date="2021" name="IMA Fungus">
        <title>Genomic characterization of three marine fungi, including Emericellopsis atlantica sp. nov. with signatures of a generalist lifestyle and marine biomass degradation.</title>
        <authorList>
            <person name="Hagestad O.C."/>
            <person name="Hou L."/>
            <person name="Andersen J.H."/>
            <person name="Hansen E.H."/>
            <person name="Altermark B."/>
            <person name="Li C."/>
            <person name="Kuhnert E."/>
            <person name="Cox R.J."/>
            <person name="Crous P.W."/>
            <person name="Spatafora J.W."/>
            <person name="Lail K."/>
            <person name="Amirebrahimi M."/>
            <person name="Lipzen A."/>
            <person name="Pangilinan J."/>
            <person name="Andreopoulos W."/>
            <person name="Hayes R.D."/>
            <person name="Ng V."/>
            <person name="Grigoriev I.V."/>
            <person name="Jackson S.A."/>
            <person name="Sutton T.D.S."/>
            <person name="Dobson A.D.W."/>
            <person name="Rama T."/>
        </authorList>
    </citation>
    <scope>NUCLEOTIDE SEQUENCE</scope>
    <source>
        <strain evidence="2">TRa018bII</strain>
    </source>
</reference>
<evidence type="ECO:0000313" key="3">
    <source>
        <dbReference type="Proteomes" id="UP000824998"/>
    </source>
</evidence>
<evidence type="ECO:0000313" key="2">
    <source>
        <dbReference type="EMBL" id="KAG9238059.1"/>
    </source>
</evidence>
<proteinExistence type="predicted"/>
<organism evidence="2 3">
    <name type="scientific">Amylocarpus encephaloides</name>
    <dbReference type="NCBI Taxonomy" id="45428"/>
    <lineage>
        <taxon>Eukaryota</taxon>
        <taxon>Fungi</taxon>
        <taxon>Dikarya</taxon>
        <taxon>Ascomycota</taxon>
        <taxon>Pezizomycotina</taxon>
        <taxon>Leotiomycetes</taxon>
        <taxon>Helotiales</taxon>
        <taxon>Helotiales incertae sedis</taxon>
        <taxon>Amylocarpus</taxon>
    </lineage>
</organism>
<keyword evidence="3" id="KW-1185">Reference proteome</keyword>
<dbReference type="AlphaFoldDB" id="A0A9P7YQP9"/>
<accession>A0A9P7YQP9</accession>
<feature type="region of interest" description="Disordered" evidence="1">
    <location>
        <begin position="59"/>
        <end position="81"/>
    </location>
</feature>
<dbReference type="EMBL" id="MU251376">
    <property type="protein sequence ID" value="KAG9238059.1"/>
    <property type="molecule type" value="Genomic_DNA"/>
</dbReference>
<name>A0A9P7YQP9_9HELO</name>
<protein>
    <submittedName>
        <fullName evidence="2">Uncharacterized protein</fullName>
    </submittedName>
</protein>
<feature type="region of interest" description="Disordered" evidence="1">
    <location>
        <begin position="99"/>
        <end position="121"/>
    </location>
</feature>
<feature type="region of interest" description="Disordered" evidence="1">
    <location>
        <begin position="134"/>
        <end position="201"/>
    </location>
</feature>